<sequence>MAYTMLLLLLLHQVRETKALRVIGGEKTVVQDGNAVLPCILIETQESLSQISWQRRTREKPQNDNFYTILPTTGPQFVGGEDKRFTFIGNFKGNNGTLLLSSVTLMDEGIYTCIFTLFPSGSHKTEIPLNVLVPPVTSLESNTPTVGKDEVLFATCTAAVSKPPAEVKWNISPLGEKVRAATSATQYTNGTTTTISSLFGVPTLEVNNQSVPCVVTSEALANETLPFTIQVHFPPMEVNIIKTSPNTFECESKANPPANFTWKRSGEAVSQPSVTVDGAKLQFLSWTPDLNDLYECEASNQHGNNSHKLYIQVVVVKDCCVAGWVLFALLLILNALWACYKFELLRRIIASVRGRQPVATSSNSPVRAQESLQVQDQQAEVEKISNCALKTLFMVIIFLMHIMLFEVYYIFAPIISVYLCCWLATAMFLGCSCHFCGLKRSGMPGRNFTVFYKHALLDSKKNLLELGGQMSNKFRANLGIHAYVMLKFHTNV</sequence>
<keyword evidence="7 11" id="KW-1133">Transmembrane helix</keyword>
<dbReference type="InterPro" id="IPR007110">
    <property type="entry name" value="Ig-like_dom"/>
</dbReference>
<comment type="similarity">
    <text evidence="2">Belongs to the nectin family.</text>
</comment>
<dbReference type="InterPro" id="IPR003598">
    <property type="entry name" value="Ig_sub2"/>
</dbReference>
<feature type="domain" description="Ig-like" evidence="13">
    <location>
        <begin position="226"/>
        <end position="312"/>
    </location>
</feature>
<protein>
    <submittedName>
        <fullName evidence="14">Nectin-1-like</fullName>
    </submittedName>
</protein>
<dbReference type="InterPro" id="IPR036179">
    <property type="entry name" value="Ig-like_dom_sf"/>
</dbReference>
<reference evidence="14" key="1">
    <citation type="submission" date="2025-08" db="UniProtKB">
        <authorList>
            <consortium name="Ensembl"/>
        </authorList>
    </citation>
    <scope>IDENTIFICATION</scope>
</reference>
<dbReference type="InterPro" id="IPR051427">
    <property type="entry name" value="Nectin/Nectin-like"/>
</dbReference>
<dbReference type="Pfam" id="PF13927">
    <property type="entry name" value="Ig_3"/>
    <property type="match status" value="1"/>
</dbReference>
<dbReference type="SMART" id="SM00406">
    <property type="entry name" value="IGv"/>
    <property type="match status" value="1"/>
</dbReference>
<evidence type="ECO:0000256" key="7">
    <source>
        <dbReference type="ARBA" id="ARBA00022989"/>
    </source>
</evidence>
<name>A0A3Q1F909_9TELE</name>
<keyword evidence="9" id="KW-1015">Disulfide bond</keyword>
<evidence type="ECO:0000256" key="3">
    <source>
        <dbReference type="ARBA" id="ARBA00022692"/>
    </source>
</evidence>
<feature type="signal peptide" evidence="12">
    <location>
        <begin position="1"/>
        <end position="19"/>
    </location>
</feature>
<accession>A0A3Q1F909</accession>
<dbReference type="InterPro" id="IPR013106">
    <property type="entry name" value="Ig_V-set"/>
</dbReference>
<dbReference type="InterPro" id="IPR013783">
    <property type="entry name" value="Ig-like_fold"/>
</dbReference>
<evidence type="ECO:0000256" key="9">
    <source>
        <dbReference type="ARBA" id="ARBA00023157"/>
    </source>
</evidence>
<keyword evidence="6" id="KW-0130">Cell adhesion</keyword>
<keyword evidence="3 11" id="KW-0812">Transmembrane</keyword>
<evidence type="ECO:0000313" key="15">
    <source>
        <dbReference type="Proteomes" id="UP000257200"/>
    </source>
</evidence>
<feature type="transmembrane region" description="Helical" evidence="11">
    <location>
        <begin position="416"/>
        <end position="438"/>
    </location>
</feature>
<dbReference type="InParanoid" id="A0A3Q1F909"/>
<dbReference type="SMART" id="SM00409">
    <property type="entry name" value="IG"/>
    <property type="match status" value="2"/>
</dbReference>
<dbReference type="Pfam" id="PF08205">
    <property type="entry name" value="C2-set_2"/>
    <property type="match status" value="1"/>
</dbReference>
<feature type="domain" description="Ig-like" evidence="13">
    <location>
        <begin position="17"/>
        <end position="130"/>
    </location>
</feature>
<evidence type="ECO:0000313" key="14">
    <source>
        <dbReference type="Ensembl" id="ENSAPOP00000003725.1"/>
    </source>
</evidence>
<dbReference type="PANTHER" id="PTHR23277:SF106">
    <property type="entry name" value="NECTIN-1 ISOFORM X1-RELATED"/>
    <property type="match status" value="1"/>
</dbReference>
<comment type="subcellular location">
    <subcellularLocation>
        <location evidence="1">Membrane</location>
        <topology evidence="1">Single-pass membrane protein</topology>
    </subcellularLocation>
</comment>
<keyword evidence="4 12" id="KW-0732">Signal</keyword>
<evidence type="ECO:0000256" key="1">
    <source>
        <dbReference type="ARBA" id="ARBA00004167"/>
    </source>
</evidence>
<evidence type="ECO:0000256" key="8">
    <source>
        <dbReference type="ARBA" id="ARBA00023136"/>
    </source>
</evidence>
<dbReference type="PANTHER" id="PTHR23277">
    <property type="entry name" value="NECTIN-RELATED"/>
    <property type="match status" value="1"/>
</dbReference>
<dbReference type="GO" id="GO:0007157">
    <property type="term" value="P:heterophilic cell-cell adhesion via plasma membrane cell adhesion molecules"/>
    <property type="evidence" value="ECO:0007669"/>
    <property type="project" value="TreeGrafter"/>
</dbReference>
<dbReference type="Pfam" id="PF07686">
    <property type="entry name" value="V-set"/>
    <property type="match status" value="1"/>
</dbReference>
<keyword evidence="8 11" id="KW-0472">Membrane</keyword>
<keyword evidence="15" id="KW-1185">Reference proteome</keyword>
<evidence type="ECO:0000256" key="6">
    <source>
        <dbReference type="ARBA" id="ARBA00022889"/>
    </source>
</evidence>
<dbReference type="STRING" id="80966.ENSAPOP00000003725"/>
<dbReference type="Ensembl" id="ENSAPOT00000011252.1">
    <property type="protein sequence ID" value="ENSAPOP00000003725.1"/>
    <property type="gene ID" value="ENSAPOG00000005255.1"/>
</dbReference>
<dbReference type="InterPro" id="IPR003599">
    <property type="entry name" value="Ig_sub"/>
</dbReference>
<evidence type="ECO:0000256" key="11">
    <source>
        <dbReference type="SAM" id="Phobius"/>
    </source>
</evidence>
<dbReference type="InterPro" id="IPR013162">
    <property type="entry name" value="CD80_C2-set"/>
</dbReference>
<dbReference type="SMART" id="SM00408">
    <property type="entry name" value="IGc2"/>
    <property type="match status" value="2"/>
</dbReference>
<dbReference type="GO" id="GO:0007156">
    <property type="term" value="P:homophilic cell adhesion via plasma membrane adhesion molecules"/>
    <property type="evidence" value="ECO:0007669"/>
    <property type="project" value="TreeGrafter"/>
</dbReference>
<dbReference type="SUPFAM" id="SSF48726">
    <property type="entry name" value="Immunoglobulin"/>
    <property type="match status" value="3"/>
</dbReference>
<dbReference type="GeneTree" id="ENSGT00940000164822"/>
<keyword evidence="10" id="KW-0325">Glycoprotein</keyword>
<dbReference type="GO" id="GO:0005912">
    <property type="term" value="C:adherens junction"/>
    <property type="evidence" value="ECO:0007669"/>
    <property type="project" value="TreeGrafter"/>
</dbReference>
<dbReference type="GO" id="GO:0016020">
    <property type="term" value="C:membrane"/>
    <property type="evidence" value="ECO:0007669"/>
    <property type="project" value="UniProtKB-SubCell"/>
</dbReference>
<feature type="transmembrane region" description="Helical" evidence="11">
    <location>
        <begin position="392"/>
        <end position="410"/>
    </location>
</feature>
<dbReference type="Proteomes" id="UP000257200">
    <property type="component" value="Unplaced"/>
</dbReference>
<evidence type="ECO:0000256" key="10">
    <source>
        <dbReference type="ARBA" id="ARBA00023180"/>
    </source>
</evidence>
<feature type="chain" id="PRO_5018752087" evidence="12">
    <location>
        <begin position="20"/>
        <end position="492"/>
    </location>
</feature>
<evidence type="ECO:0000256" key="5">
    <source>
        <dbReference type="ARBA" id="ARBA00022737"/>
    </source>
</evidence>
<evidence type="ECO:0000256" key="2">
    <source>
        <dbReference type="ARBA" id="ARBA00007810"/>
    </source>
</evidence>
<evidence type="ECO:0000256" key="4">
    <source>
        <dbReference type="ARBA" id="ARBA00022729"/>
    </source>
</evidence>
<dbReference type="FunCoup" id="A0A3Q1F909">
    <property type="interactions" value="114"/>
</dbReference>
<keyword evidence="5" id="KW-0677">Repeat</keyword>
<dbReference type="Gene3D" id="2.60.40.10">
    <property type="entry name" value="Immunoglobulins"/>
    <property type="match status" value="3"/>
</dbReference>
<dbReference type="PROSITE" id="PS50835">
    <property type="entry name" value="IG_LIKE"/>
    <property type="match status" value="2"/>
</dbReference>
<evidence type="ECO:0000259" key="13">
    <source>
        <dbReference type="PROSITE" id="PS50835"/>
    </source>
</evidence>
<dbReference type="AlphaFoldDB" id="A0A3Q1F909"/>
<proteinExistence type="inferred from homology"/>
<reference evidence="14" key="2">
    <citation type="submission" date="2025-09" db="UniProtKB">
        <authorList>
            <consortium name="Ensembl"/>
        </authorList>
    </citation>
    <scope>IDENTIFICATION</scope>
</reference>
<feature type="transmembrane region" description="Helical" evidence="11">
    <location>
        <begin position="321"/>
        <end position="340"/>
    </location>
</feature>
<organism evidence="14 15">
    <name type="scientific">Acanthochromis polyacanthus</name>
    <name type="common">spiny chromis</name>
    <dbReference type="NCBI Taxonomy" id="80966"/>
    <lineage>
        <taxon>Eukaryota</taxon>
        <taxon>Metazoa</taxon>
        <taxon>Chordata</taxon>
        <taxon>Craniata</taxon>
        <taxon>Vertebrata</taxon>
        <taxon>Euteleostomi</taxon>
        <taxon>Actinopterygii</taxon>
        <taxon>Neopterygii</taxon>
        <taxon>Teleostei</taxon>
        <taxon>Neoteleostei</taxon>
        <taxon>Acanthomorphata</taxon>
        <taxon>Ovalentaria</taxon>
        <taxon>Pomacentridae</taxon>
        <taxon>Acanthochromis</taxon>
    </lineage>
</organism>
<evidence type="ECO:0000256" key="12">
    <source>
        <dbReference type="SAM" id="SignalP"/>
    </source>
</evidence>